<evidence type="ECO:0000256" key="5">
    <source>
        <dbReference type="PIRSR" id="PIRSR606689-2"/>
    </source>
</evidence>
<dbReference type="FunFam" id="3.40.50.300:FF:000412">
    <property type="entry name" value="ADP-ribosylation factor 1"/>
    <property type="match status" value="1"/>
</dbReference>
<dbReference type="GO" id="GO:0046872">
    <property type="term" value="F:metal ion binding"/>
    <property type="evidence" value="ECO:0007669"/>
    <property type="project" value="UniProtKB-KW"/>
</dbReference>
<dbReference type="InterPro" id="IPR005225">
    <property type="entry name" value="Small_GTP-bd"/>
</dbReference>
<dbReference type="Pfam" id="PF00025">
    <property type="entry name" value="Arf"/>
    <property type="match status" value="1"/>
</dbReference>
<protein>
    <submittedName>
        <fullName evidence="7">ADP-ribosylation factor</fullName>
    </submittedName>
</protein>
<dbReference type="SUPFAM" id="SSF52540">
    <property type="entry name" value="P-loop containing nucleoside triphosphate hydrolases"/>
    <property type="match status" value="1"/>
</dbReference>
<feature type="binding site" evidence="5">
    <location>
        <position position="49"/>
    </location>
    <ligand>
        <name>Mg(2+)</name>
        <dbReference type="ChEBI" id="CHEBI:18420"/>
    </ligand>
</feature>
<dbReference type="NCBIfam" id="TIGR00231">
    <property type="entry name" value="small_GTP"/>
    <property type="match status" value="1"/>
</dbReference>
<dbReference type="PRINTS" id="PR00328">
    <property type="entry name" value="SAR1GTPBP"/>
</dbReference>
<feature type="binding site" evidence="4">
    <location>
        <position position="71"/>
    </location>
    <ligand>
        <name>GTP</name>
        <dbReference type="ChEBI" id="CHEBI:37565"/>
    </ligand>
</feature>
<dbReference type="Proteomes" id="UP001431209">
    <property type="component" value="Unassembled WGS sequence"/>
</dbReference>
<dbReference type="InterPro" id="IPR024156">
    <property type="entry name" value="Small_GTPase_ARF"/>
</dbReference>
<keyword evidence="8" id="KW-1185">Reference proteome</keyword>
<evidence type="ECO:0000256" key="2">
    <source>
        <dbReference type="ARBA" id="ARBA00022741"/>
    </source>
</evidence>
<dbReference type="SMART" id="SM00178">
    <property type="entry name" value="SAR"/>
    <property type="match status" value="1"/>
</dbReference>
<evidence type="ECO:0000256" key="6">
    <source>
        <dbReference type="RuleBase" id="RU003925"/>
    </source>
</evidence>
<dbReference type="InterPro" id="IPR027417">
    <property type="entry name" value="P-loop_NTPase"/>
</dbReference>
<sequence>MGNTITSIFGRLLLPQKNARFVMVGLDASGKTTVLFKLKLDETVTTIPTIGFNVETIQYKNINMSVWDIGGQDKIRPLWRYYYDNVDSVIFVVDSSDFERIVEAREELHHVMSDDRLRNAMLLVYANKQDLPGAVQAASLADKLKLAQIKQQWYIQPCVATSGDGLFEGLNWVCSNM</sequence>
<name>A0AAW2ZML2_9EUKA</name>
<evidence type="ECO:0000313" key="7">
    <source>
        <dbReference type="EMBL" id="KAL0490750.1"/>
    </source>
</evidence>
<keyword evidence="3 4" id="KW-0342">GTP-binding</keyword>
<dbReference type="GO" id="GO:0005525">
    <property type="term" value="F:GTP binding"/>
    <property type="evidence" value="ECO:0007669"/>
    <property type="project" value="UniProtKB-KW"/>
</dbReference>
<keyword evidence="2 4" id="KW-0547">Nucleotide-binding</keyword>
<dbReference type="InterPro" id="IPR006689">
    <property type="entry name" value="Small_GTPase_ARF/SAR"/>
</dbReference>
<feature type="binding site" evidence="4">
    <location>
        <begin position="127"/>
        <end position="130"/>
    </location>
    <ligand>
        <name>GTP</name>
        <dbReference type="ChEBI" id="CHEBI:37565"/>
    </ligand>
</feature>
<feature type="binding site" evidence="5">
    <location>
        <position position="32"/>
    </location>
    <ligand>
        <name>Mg(2+)</name>
        <dbReference type="ChEBI" id="CHEBI:18420"/>
    </ligand>
</feature>
<dbReference type="PANTHER" id="PTHR11711">
    <property type="entry name" value="ADP RIBOSYLATION FACTOR-RELATED"/>
    <property type="match status" value="1"/>
</dbReference>
<dbReference type="AlphaFoldDB" id="A0AAW2ZML2"/>
<dbReference type="GO" id="GO:0003924">
    <property type="term" value="F:GTPase activity"/>
    <property type="evidence" value="ECO:0007669"/>
    <property type="project" value="InterPro"/>
</dbReference>
<dbReference type="Gene3D" id="3.40.50.300">
    <property type="entry name" value="P-loop containing nucleotide triphosphate hydrolases"/>
    <property type="match status" value="1"/>
</dbReference>
<comment type="caution">
    <text evidence="7">The sequence shown here is derived from an EMBL/GenBank/DDBJ whole genome shotgun (WGS) entry which is preliminary data.</text>
</comment>
<evidence type="ECO:0000256" key="3">
    <source>
        <dbReference type="ARBA" id="ARBA00023134"/>
    </source>
</evidence>
<gene>
    <name evidence="7" type="ORF">AKO1_002518</name>
</gene>
<organism evidence="7 8">
    <name type="scientific">Acrasis kona</name>
    <dbReference type="NCBI Taxonomy" id="1008807"/>
    <lineage>
        <taxon>Eukaryota</taxon>
        <taxon>Discoba</taxon>
        <taxon>Heterolobosea</taxon>
        <taxon>Tetramitia</taxon>
        <taxon>Eutetramitia</taxon>
        <taxon>Acrasidae</taxon>
        <taxon>Acrasis</taxon>
    </lineage>
</organism>
<keyword evidence="5" id="KW-0479">Metal-binding</keyword>
<evidence type="ECO:0000256" key="1">
    <source>
        <dbReference type="ARBA" id="ARBA00010290"/>
    </source>
</evidence>
<dbReference type="CDD" id="cd00878">
    <property type="entry name" value="Arf_Arl"/>
    <property type="match status" value="1"/>
</dbReference>
<feature type="binding site" evidence="4">
    <location>
        <begin position="25"/>
        <end position="32"/>
    </location>
    <ligand>
        <name>GTP</name>
        <dbReference type="ChEBI" id="CHEBI:37565"/>
    </ligand>
</feature>
<accession>A0AAW2ZML2</accession>
<evidence type="ECO:0000256" key="4">
    <source>
        <dbReference type="PIRSR" id="PIRSR606689-1"/>
    </source>
</evidence>
<proteinExistence type="inferred from homology"/>
<dbReference type="SMART" id="SM00177">
    <property type="entry name" value="ARF"/>
    <property type="match status" value="1"/>
</dbReference>
<dbReference type="PROSITE" id="PS51417">
    <property type="entry name" value="ARF"/>
    <property type="match status" value="1"/>
</dbReference>
<dbReference type="GO" id="GO:0030010">
    <property type="term" value="P:establishment of cell polarity"/>
    <property type="evidence" value="ECO:0007669"/>
    <property type="project" value="UniProtKB-ARBA"/>
</dbReference>
<dbReference type="EMBL" id="JAOPGA020001714">
    <property type="protein sequence ID" value="KAL0490750.1"/>
    <property type="molecule type" value="Genomic_DNA"/>
</dbReference>
<reference evidence="7 8" key="1">
    <citation type="submission" date="2024-03" db="EMBL/GenBank/DDBJ databases">
        <title>The Acrasis kona genome and developmental transcriptomes reveal deep origins of eukaryotic multicellular pathways.</title>
        <authorList>
            <person name="Sheikh S."/>
            <person name="Fu C.-J."/>
            <person name="Brown M.W."/>
            <person name="Baldauf S.L."/>
        </authorList>
    </citation>
    <scope>NUCLEOTIDE SEQUENCE [LARGE SCALE GENOMIC DNA]</scope>
    <source>
        <strain evidence="7 8">ATCC MYA-3509</strain>
    </source>
</reference>
<evidence type="ECO:0000313" key="8">
    <source>
        <dbReference type="Proteomes" id="UP001431209"/>
    </source>
</evidence>
<keyword evidence="5" id="KW-0460">Magnesium</keyword>
<comment type="similarity">
    <text evidence="1 6">Belongs to the small GTPase superfamily. Arf family.</text>
</comment>